<protein>
    <recommendedName>
        <fullName evidence="7">TELO2-interacting protein 1 homolog</fullName>
    </recommendedName>
</protein>
<dbReference type="InterPro" id="IPR049362">
    <property type="entry name" value="TTI1_rpt"/>
</dbReference>
<evidence type="ECO:0000256" key="5">
    <source>
        <dbReference type="ARBA" id="ARBA00056900"/>
    </source>
</evidence>
<dbReference type="AlphaFoldDB" id="A0A7L3AZH6"/>
<evidence type="ECO:0000256" key="3">
    <source>
        <dbReference type="ARBA" id="ARBA00022553"/>
    </source>
</evidence>
<comment type="caution">
    <text evidence="11">The sequence shown here is derived from an EMBL/GenBank/DDBJ whole genome shotgun (WGS) entry which is preliminary data.</text>
</comment>
<evidence type="ECO:0000259" key="9">
    <source>
        <dbReference type="Pfam" id="PF24173"/>
    </source>
</evidence>
<dbReference type="Pfam" id="PF24176">
    <property type="entry name" value="TPR_TTI1_2nd"/>
    <property type="match status" value="1"/>
</dbReference>
<sequence>MAVFRTPQEAFGALRPACVQLTRAQTVENVAGLQARLGGVGGAALQELQQYVLFPLRLALRTPGPRRERLVQSVVQCIASVLAETRVEKPELLQELFSELCTCLAPASGSSKPAPQSEEVKLAVIQALHTLLHAAPGDVILSLYQPSTLPLLGFAVSLLLGLAEHEKAKQIKISALKCLQVVVLQCDCQEHRHLNEDEAQQCGDLFASFLPGISVTLSRVITGDIKQGHKPTVSAIRLFYLIVGLVMADEQLARIPKNREKLPADQSRIAELMVHRGPDWSKSTAEKLCLLLHKIVEFSSVHPHWKVRLELVELVQHLLRNCSQSLVDSFGHLLKALVGLVSDENSEVQSRCQEVLQSIAERRIVAQSRALADILSENLHSLATALPRLMNSQDDAGKVSTLSLLLGYLKLLGPRINIVLNSVSHLHRLSKALMQVLELDVTDVKIVEDRRWGCESVCGPSGSLQHAVQKGRRQKKYFRFFTEEKVFQLLQQVCRVLGYYGNLYLLVDHFMGLYGESGVYRKQAAMVLNELIAGAAGMGVDVLQEREISPDVDDLKGSIVSILDEYTDQANWYLITSIDTEEISHEHSVQHPGLAARPGGVCSSVLLPSPEPQVTTRTMNSNIWQICIQLEGVGCFAAVLGKEFRLLLLSALYPVLEKAGDKTLLISETALGTLADMCEACSYDSVQCLINENSDYLVNGISLNLRQLAHQAHASQVLDTMLRHSDASLLLLVEDVIQDVLSALDQSYRNQASTFLRVLHSVMTALVQWFGSSCSEEQQRRQSAEGQSRAASQGQQAVTKHEVERFFLEYVRQKQIAEGNLPDTGDEEADEVPPLAKLEPESSDTGEAPLPSHAQLAKDVMERCIHLLSDGNLRVRLKVLDVLELCVTVLHPHGNHLLPMAHRVWPALVTRLISDDPLAVLRAFKVLCTLAQKCGDFLRQRFSKDVLAKLTSSLLSQAPASARAGPVYSHTLAFKLQLAVLQGLGSLCEKLDMGENDLNKVADACLIYLSAKQPAKLQEAAQSVFLHLMHMDPDSTWLLLNEVCCPHRYEPPHASLRPVRLSGMERQRNEFTDNVLRLLERLRQRE</sequence>
<comment type="similarity">
    <text evidence="6">Belongs to the tti1 family.</text>
</comment>
<evidence type="ECO:0000256" key="4">
    <source>
        <dbReference type="ARBA" id="ARBA00022843"/>
    </source>
</evidence>
<evidence type="ECO:0000313" key="12">
    <source>
        <dbReference type="Proteomes" id="UP000536260"/>
    </source>
</evidence>
<evidence type="ECO:0000256" key="6">
    <source>
        <dbReference type="ARBA" id="ARBA00061544"/>
    </source>
</evidence>
<dbReference type="PANTHER" id="PTHR18460">
    <property type="entry name" value="TEL2 INTERACTING PROTEIN 1 TTI1 FAMILY MEMBER"/>
    <property type="match status" value="1"/>
</dbReference>
<keyword evidence="2" id="KW-0963">Cytoplasm</keyword>
<dbReference type="Pfam" id="PF24181">
    <property type="entry name" value="TPR_TTI1_C"/>
    <property type="match status" value="1"/>
</dbReference>
<dbReference type="SUPFAM" id="SSF48371">
    <property type="entry name" value="ARM repeat"/>
    <property type="match status" value="1"/>
</dbReference>
<comment type="function">
    <text evidence="5">Regulator of the DNA damage response (DDR). Part of the TTT complex that is required to stabilize protein levels of the phosphatidylinositol 3-kinase-related protein kinase (PIKK) family proteins. The TTT complex is involved in the cellular resistance to DNA damage stresses, like ionizing radiation (IR), ultraviolet (UV) and mitomycin C (MMC). Together with the TTT complex and HSP90 may participate in the proper folding of newly synthesized PIKKs. Promotes assembly, stabilizes and maintains the activity of mTORC1 and mTORC2 complexes, which regulate cell growth and survival in response to nutrient and hormonal signals.</text>
</comment>
<dbReference type="InterPro" id="IPR016441">
    <property type="entry name" value="Tti1"/>
</dbReference>
<dbReference type="Proteomes" id="UP000536260">
    <property type="component" value="Unassembled WGS sequence"/>
</dbReference>
<dbReference type="InterPro" id="IPR052587">
    <property type="entry name" value="TELO2-interacting_protein_1"/>
</dbReference>
<feature type="region of interest" description="Disordered" evidence="8">
    <location>
        <begin position="818"/>
        <end position="850"/>
    </location>
</feature>
<dbReference type="EMBL" id="VZTO01014793">
    <property type="protein sequence ID" value="NXT24304.1"/>
    <property type="molecule type" value="Genomic_DNA"/>
</dbReference>
<feature type="domain" description="TTI1 C-terminal TPR" evidence="10">
    <location>
        <begin position="758"/>
        <end position="1037"/>
    </location>
</feature>
<reference evidence="11 12" key="1">
    <citation type="submission" date="2019-09" db="EMBL/GenBank/DDBJ databases">
        <title>Bird 10,000 Genomes (B10K) Project - Family phase.</title>
        <authorList>
            <person name="Zhang G."/>
        </authorList>
    </citation>
    <scope>NUCLEOTIDE SEQUENCE [LARGE SCALE GENOMIC DNA]</scope>
    <source>
        <strain evidence="11">B10K-DU-003-42</strain>
        <tissue evidence="11">Mixed tissue sample</tissue>
    </source>
</reference>
<evidence type="ECO:0000256" key="2">
    <source>
        <dbReference type="ARBA" id="ARBA00022490"/>
    </source>
</evidence>
<evidence type="ECO:0000256" key="8">
    <source>
        <dbReference type="SAM" id="MobiDB-lite"/>
    </source>
</evidence>
<dbReference type="FunFam" id="1.25.10.10:FF:000240">
    <property type="entry name" value="TELO2-interacting protein 1 homolog"/>
    <property type="match status" value="1"/>
</dbReference>
<dbReference type="GO" id="GO:0005737">
    <property type="term" value="C:cytoplasm"/>
    <property type="evidence" value="ECO:0007669"/>
    <property type="project" value="UniProtKB-SubCell"/>
</dbReference>
<dbReference type="PIRSF" id="PIRSF005250">
    <property type="entry name" value="UCP005250"/>
    <property type="match status" value="1"/>
</dbReference>
<gene>
    <name evidence="11" type="primary">Tti1</name>
    <name evidence="11" type="ORF">SYRPAR_R06321</name>
</gene>
<keyword evidence="12" id="KW-1185">Reference proteome</keyword>
<dbReference type="FunFam" id="1.25.10.10:FF:000229">
    <property type="entry name" value="TELO2-interacting protein 1 homolog"/>
    <property type="match status" value="1"/>
</dbReference>
<dbReference type="InterPro" id="IPR011989">
    <property type="entry name" value="ARM-like"/>
</dbReference>
<accession>A0A7L3AZH6</accession>
<keyword evidence="4" id="KW-0832">Ubl conjugation</keyword>
<organism evidence="11 12">
    <name type="scientific">Syrrhaptes paradoxus</name>
    <name type="common">Pallas's sandgrouse</name>
    <dbReference type="NCBI Taxonomy" id="302527"/>
    <lineage>
        <taxon>Eukaryota</taxon>
        <taxon>Metazoa</taxon>
        <taxon>Chordata</taxon>
        <taxon>Craniata</taxon>
        <taxon>Vertebrata</taxon>
        <taxon>Euteleostomi</taxon>
        <taxon>Archelosauria</taxon>
        <taxon>Archosauria</taxon>
        <taxon>Dinosauria</taxon>
        <taxon>Saurischia</taxon>
        <taxon>Theropoda</taxon>
        <taxon>Coelurosauria</taxon>
        <taxon>Aves</taxon>
        <taxon>Neognathae</taxon>
        <taxon>Neoaves</taxon>
        <taxon>Columbimorphae</taxon>
        <taxon>Pterocliformes</taxon>
        <taxon>Pteroclidae</taxon>
        <taxon>Syrrhaptes</taxon>
    </lineage>
</organism>
<name>A0A7L3AZH6_9AVES</name>
<dbReference type="PANTHER" id="PTHR18460:SF3">
    <property type="entry name" value="TELO2-INTERACTING PROTEIN 1 HOMOLOG"/>
    <property type="match status" value="1"/>
</dbReference>
<comment type="subcellular location">
    <subcellularLocation>
        <location evidence="1">Cytoplasm</location>
    </subcellularLocation>
</comment>
<keyword evidence="3" id="KW-0597">Phosphoprotein</keyword>
<dbReference type="Pfam" id="PF24173">
    <property type="entry name" value="TPR_TTI1_N"/>
    <property type="match status" value="1"/>
</dbReference>
<feature type="domain" description="TTI1 N-terminal TPR" evidence="9">
    <location>
        <begin position="11"/>
        <end position="344"/>
    </location>
</feature>
<evidence type="ECO:0000256" key="7">
    <source>
        <dbReference type="ARBA" id="ARBA00071526"/>
    </source>
</evidence>
<feature type="non-terminal residue" evidence="11">
    <location>
        <position position="1086"/>
    </location>
</feature>
<dbReference type="Pfam" id="PF21547">
    <property type="entry name" value="TTI1"/>
    <property type="match status" value="1"/>
</dbReference>
<feature type="non-terminal residue" evidence="11">
    <location>
        <position position="1"/>
    </location>
</feature>
<evidence type="ECO:0000259" key="10">
    <source>
        <dbReference type="Pfam" id="PF24181"/>
    </source>
</evidence>
<dbReference type="InterPro" id="IPR016024">
    <property type="entry name" value="ARM-type_fold"/>
</dbReference>
<proteinExistence type="inferred from homology"/>
<evidence type="ECO:0000256" key="1">
    <source>
        <dbReference type="ARBA" id="ARBA00004496"/>
    </source>
</evidence>
<dbReference type="InterPro" id="IPR057566">
    <property type="entry name" value="TPR_TTI1_N"/>
</dbReference>
<evidence type="ECO:0000313" key="11">
    <source>
        <dbReference type="EMBL" id="NXT24304.1"/>
    </source>
</evidence>
<dbReference type="Gene3D" id="1.25.10.10">
    <property type="entry name" value="Leucine-rich Repeat Variant"/>
    <property type="match status" value="3"/>
</dbReference>
<dbReference type="InterPro" id="IPR057567">
    <property type="entry name" value="TPR_TTI1_C"/>
</dbReference>